<comment type="caution">
    <text evidence="7">The sequence shown here is derived from an EMBL/GenBank/DDBJ whole genome shotgun (WGS) entry which is preliminary data.</text>
</comment>
<dbReference type="Pfam" id="PF04055">
    <property type="entry name" value="Radical_SAM"/>
    <property type="match status" value="1"/>
</dbReference>
<feature type="compositionally biased region" description="Gly residues" evidence="5">
    <location>
        <begin position="469"/>
        <end position="494"/>
    </location>
</feature>
<keyword evidence="4" id="KW-0411">Iron-sulfur</keyword>
<accession>A0A9W6V1K6</accession>
<dbReference type="NCBIfam" id="TIGR04269">
    <property type="entry name" value="SAM_SPASM_FxsB"/>
    <property type="match status" value="1"/>
</dbReference>
<keyword evidence="1" id="KW-0949">S-adenosyl-L-methionine</keyword>
<proteinExistence type="predicted"/>
<dbReference type="GO" id="GO:0016491">
    <property type="term" value="F:oxidoreductase activity"/>
    <property type="evidence" value="ECO:0007669"/>
    <property type="project" value="InterPro"/>
</dbReference>
<dbReference type="SFLD" id="SFLDG01386">
    <property type="entry name" value="main_SPASM_domain-containing"/>
    <property type="match status" value="1"/>
</dbReference>
<dbReference type="GO" id="GO:0051536">
    <property type="term" value="F:iron-sulfur cluster binding"/>
    <property type="evidence" value="ECO:0007669"/>
    <property type="project" value="UniProtKB-KW"/>
</dbReference>
<dbReference type="Proteomes" id="UP001165041">
    <property type="component" value="Unassembled WGS sequence"/>
</dbReference>
<keyword evidence="2" id="KW-0479">Metal-binding</keyword>
<evidence type="ECO:0000256" key="4">
    <source>
        <dbReference type="ARBA" id="ARBA00023014"/>
    </source>
</evidence>
<reference evidence="7" key="1">
    <citation type="submission" date="2023-02" db="EMBL/GenBank/DDBJ databases">
        <title>Kitasatospora phosalacinea NBRC 14627.</title>
        <authorList>
            <person name="Ichikawa N."/>
            <person name="Sato H."/>
            <person name="Tonouchi N."/>
        </authorList>
    </citation>
    <scope>NUCLEOTIDE SEQUENCE</scope>
    <source>
        <strain evidence="7">NBRC 14627</strain>
    </source>
</reference>
<dbReference type="Gene3D" id="3.20.20.70">
    <property type="entry name" value="Aldolase class I"/>
    <property type="match status" value="1"/>
</dbReference>
<dbReference type="NCBIfam" id="TIGR04267">
    <property type="entry name" value="mod_HExxH"/>
    <property type="match status" value="1"/>
</dbReference>
<evidence type="ECO:0000256" key="2">
    <source>
        <dbReference type="ARBA" id="ARBA00022723"/>
    </source>
</evidence>
<dbReference type="InterPro" id="IPR026337">
    <property type="entry name" value="AKG_HExxH"/>
</dbReference>
<feature type="domain" description="Radical SAM core" evidence="6">
    <location>
        <begin position="7"/>
        <end position="249"/>
    </location>
</feature>
<dbReference type="AlphaFoldDB" id="A0A9W6V1K6"/>
<dbReference type="SFLD" id="SFLDG01067">
    <property type="entry name" value="SPASM/twitch_domain_containing"/>
    <property type="match status" value="1"/>
</dbReference>
<dbReference type="PROSITE" id="PS51918">
    <property type="entry name" value="RADICAL_SAM"/>
    <property type="match status" value="1"/>
</dbReference>
<evidence type="ECO:0000259" key="6">
    <source>
        <dbReference type="PROSITE" id="PS51918"/>
    </source>
</evidence>
<dbReference type="CDD" id="cd01335">
    <property type="entry name" value="Radical_SAM"/>
    <property type="match status" value="1"/>
</dbReference>
<dbReference type="InterPro" id="IPR023867">
    <property type="entry name" value="Sulphatase_maturase_rSAM"/>
</dbReference>
<dbReference type="EMBL" id="BSSA01000007">
    <property type="protein sequence ID" value="GLW70353.1"/>
    <property type="molecule type" value="Genomic_DNA"/>
</dbReference>
<dbReference type="SUPFAM" id="SSF102114">
    <property type="entry name" value="Radical SAM enzymes"/>
    <property type="match status" value="1"/>
</dbReference>
<organism evidence="7 8">
    <name type="scientific">Kitasatospora phosalacinea</name>
    <dbReference type="NCBI Taxonomy" id="2065"/>
    <lineage>
        <taxon>Bacteria</taxon>
        <taxon>Bacillati</taxon>
        <taxon>Actinomycetota</taxon>
        <taxon>Actinomycetes</taxon>
        <taxon>Kitasatosporales</taxon>
        <taxon>Streptomycetaceae</taxon>
        <taxon>Kitasatospora</taxon>
    </lineage>
</organism>
<evidence type="ECO:0000256" key="1">
    <source>
        <dbReference type="ARBA" id="ARBA00022691"/>
    </source>
</evidence>
<evidence type="ECO:0000313" key="8">
    <source>
        <dbReference type="Proteomes" id="UP001165041"/>
    </source>
</evidence>
<evidence type="ECO:0000256" key="5">
    <source>
        <dbReference type="SAM" id="MobiDB-lite"/>
    </source>
</evidence>
<name>A0A9W6V1K6_9ACTN</name>
<dbReference type="PANTHER" id="PTHR43273">
    <property type="entry name" value="ANAEROBIC SULFATASE-MATURATING ENZYME HOMOLOG ASLB-RELATED"/>
    <property type="match status" value="1"/>
</dbReference>
<dbReference type="SFLD" id="SFLDG01072">
    <property type="entry name" value="dehydrogenase_like"/>
    <property type="match status" value="1"/>
</dbReference>
<evidence type="ECO:0000313" key="7">
    <source>
        <dbReference type="EMBL" id="GLW70353.1"/>
    </source>
</evidence>
<dbReference type="InterPro" id="IPR026335">
    <property type="entry name" value="rSAM_SPASM_FxsB"/>
</dbReference>
<dbReference type="InterPro" id="IPR013785">
    <property type="entry name" value="Aldolase_TIM"/>
</dbReference>
<dbReference type="GO" id="GO:0046872">
    <property type="term" value="F:metal ion binding"/>
    <property type="evidence" value="ECO:0007669"/>
    <property type="project" value="UniProtKB-KW"/>
</dbReference>
<evidence type="ECO:0000256" key="3">
    <source>
        <dbReference type="ARBA" id="ARBA00023004"/>
    </source>
</evidence>
<protein>
    <recommendedName>
        <fullName evidence="6">Radical SAM core domain-containing protein</fullName>
    </recommendedName>
</protein>
<dbReference type="PANTHER" id="PTHR43273:SF8">
    <property type="entry name" value="RADICAL SAM DOMAIN PROTEIN"/>
    <property type="match status" value="1"/>
</dbReference>
<sequence length="825" mass="87526">MPPAPRPLVPFSQYVVKMHGRCDLACDHCYVYEHADTSWRGKAKVIDEAVLARTAERIAEHVRAHRLPAVHVVLHGGEPLLAGPARLGRAAELLRAALPADCALDLRIHTNGVRLRTRHLDLFAAHGIKVGISLDGDRAANDRHRRFADGRSSHAEVLAAVALLRRPEYRHLYAGLLCTVDVENDPVAVLDALVALEPPRVDFLLPHATWDEPPKRPAGLGGTPYADWLLAVHRRWEELGRPVPVRTFDSIHRTLRGRSSLTESLGLDPADLVVVETDGSFEQADSLKTAYDGAPETGFTVFEHSLDQVAAHPGMVERQSGLAGLAEQCRACPVVRSCGGGLYAHRYRGDDGSGFRNPSVFCGDLLKLITTIRDRTVPAATVPAQDAPGGGLTERQLDELAAGYGGADTVRALAGAQLGLTRRLVAAVGAASPAWDLVTSLDAADGAALSAVLTHPYVRAWAVRCLSGEGGTESGGAGPDGTGPGGAGPGGTGPGRADLGGVAELAAAAALRARRSFELPLPVRAGAVHLPTLGRVLVGGAGEAVLTGDPEGFAVGGVRVGWDAPGDERWQPVRRVALADGWTPALEDTDPQRDSHQWPVSARLDEAELHAWTGMLQEAWELIGRDLPGYAPGIRTGLSTVTPLRPGPAGRDVSAAARQAFGAVGIARPAAAPTLALLLAHEFQHVKLGAVLDLHDLYDRTERRLFHAPWRPDPRPLEGLFQGTYAHLAVTEYWAARVRVLADGPERENARFQLASWRSHTLGAIEELDGSGALTPLGERFAAGMRAAVEPWLAVPVGAAAEAAAREAAAENLARWRARVAAASG</sequence>
<dbReference type="InterPro" id="IPR058240">
    <property type="entry name" value="rSAM_sf"/>
</dbReference>
<feature type="region of interest" description="Disordered" evidence="5">
    <location>
        <begin position="469"/>
        <end position="499"/>
    </location>
</feature>
<gene>
    <name evidence="7" type="ORF">Kpho02_26520</name>
</gene>
<keyword evidence="3" id="KW-0408">Iron</keyword>
<dbReference type="RefSeq" id="WP_285736183.1">
    <property type="nucleotide sequence ID" value="NZ_BSSA01000007.1"/>
</dbReference>
<dbReference type="SFLD" id="SFLDS00029">
    <property type="entry name" value="Radical_SAM"/>
    <property type="match status" value="1"/>
</dbReference>
<dbReference type="InterPro" id="IPR007197">
    <property type="entry name" value="rSAM"/>
</dbReference>